<dbReference type="GO" id="GO:0016747">
    <property type="term" value="F:acyltransferase activity, transferring groups other than amino-acyl groups"/>
    <property type="evidence" value="ECO:0007669"/>
    <property type="project" value="InterPro"/>
</dbReference>
<dbReference type="Pfam" id="PF00583">
    <property type="entry name" value="Acetyltransf_1"/>
    <property type="match status" value="1"/>
</dbReference>
<dbReference type="VEuPathDB" id="CryptoDB:Cvel_8558"/>
<dbReference type="Gene3D" id="3.40.630.30">
    <property type="match status" value="1"/>
</dbReference>
<dbReference type="InterPro" id="IPR052523">
    <property type="entry name" value="Trichothecene_AcTrans"/>
</dbReference>
<accession>A0A0G4HTX4</accession>
<feature type="domain" description="N-acetyltransferase" evidence="1">
    <location>
        <begin position="186"/>
        <end position="237"/>
    </location>
</feature>
<dbReference type="PhylomeDB" id="A0A0G4HTX4"/>
<dbReference type="PANTHER" id="PTHR42791">
    <property type="entry name" value="GNAT FAMILY ACETYLTRANSFERASE"/>
    <property type="match status" value="1"/>
</dbReference>
<evidence type="ECO:0000313" key="2">
    <source>
        <dbReference type="EMBL" id="CEM47882.1"/>
    </source>
</evidence>
<proteinExistence type="predicted"/>
<dbReference type="PANTHER" id="PTHR42791:SF1">
    <property type="entry name" value="N-ACETYLTRANSFERASE DOMAIN-CONTAINING PROTEIN"/>
    <property type="match status" value="1"/>
</dbReference>
<organism evidence="2">
    <name type="scientific">Chromera velia CCMP2878</name>
    <dbReference type="NCBI Taxonomy" id="1169474"/>
    <lineage>
        <taxon>Eukaryota</taxon>
        <taxon>Sar</taxon>
        <taxon>Alveolata</taxon>
        <taxon>Colpodellida</taxon>
        <taxon>Chromeraceae</taxon>
        <taxon>Chromera</taxon>
    </lineage>
</organism>
<dbReference type="InterPro" id="IPR000182">
    <property type="entry name" value="GNAT_dom"/>
</dbReference>
<reference evidence="2" key="1">
    <citation type="submission" date="2014-11" db="EMBL/GenBank/DDBJ databases">
        <authorList>
            <person name="Otto D Thomas"/>
            <person name="Naeem Raeece"/>
        </authorList>
    </citation>
    <scope>NUCLEOTIDE SEQUENCE</scope>
</reference>
<gene>
    <name evidence="2" type="ORF">Cvel_8558</name>
</gene>
<dbReference type="CDD" id="cd04301">
    <property type="entry name" value="NAT_SF"/>
    <property type="match status" value="1"/>
</dbReference>
<dbReference type="InterPro" id="IPR016181">
    <property type="entry name" value="Acyl_CoA_acyltransferase"/>
</dbReference>
<dbReference type="SUPFAM" id="SSF55729">
    <property type="entry name" value="Acyl-CoA N-acyltransferases (Nat)"/>
    <property type="match status" value="1"/>
</dbReference>
<evidence type="ECO:0000259" key="1">
    <source>
        <dbReference type="Pfam" id="PF00583"/>
    </source>
</evidence>
<name>A0A0G4HTX4_9ALVE</name>
<dbReference type="EMBL" id="CDMZ01003868">
    <property type="protein sequence ID" value="CEM47882.1"/>
    <property type="molecule type" value="Genomic_DNA"/>
</dbReference>
<protein>
    <recommendedName>
        <fullName evidence="1">N-acetyltransferase domain-containing protein</fullName>
    </recommendedName>
</protein>
<dbReference type="AlphaFoldDB" id="A0A0G4HTX4"/>
<sequence length="271" mass="29272">MGCCSSTTSSSTVTSEAVNALFDESGSRVCGKFKALRIRDMNHPDIERIVDVIAQAFCGTEKTAPDPTMDWVYTGSTENAGVPLKSPPSQKRIAWFRWLARASLDWGVRRDGVYALRDNAGDIVAVAVTAPPNSPPAHSMWEEIRLIFNVGLPPESDVTSGATGRMMTLEGKLESAKKELTAGGNSYLHVGMLGCDPQKQGQGLGSALLKLLCELADADRVDTYLDTVGKRNKEFYDRKGNFKVMTHVAVEQKGCTLDAEGGVAIMKRSPA</sequence>